<keyword evidence="2" id="KW-0238">DNA-binding</keyword>
<dbReference type="Pfam" id="PF01047">
    <property type="entry name" value="MarR"/>
    <property type="match status" value="1"/>
</dbReference>
<dbReference type="STRING" id="74348.SAMN04488523_103236"/>
<evidence type="ECO:0000259" key="1">
    <source>
        <dbReference type="PROSITE" id="PS50995"/>
    </source>
</evidence>
<dbReference type="InterPro" id="IPR036390">
    <property type="entry name" value="WH_DNA-bd_sf"/>
</dbReference>
<proteinExistence type="predicted"/>
<dbReference type="Gene3D" id="1.10.10.10">
    <property type="entry name" value="Winged helix-like DNA-binding domain superfamily/Winged helix DNA-binding domain"/>
    <property type="match status" value="1"/>
</dbReference>
<name>A0A1I1W0B9_9RHOB</name>
<dbReference type="AlphaFoldDB" id="A0A1I1W0B9"/>
<keyword evidence="3" id="KW-1185">Reference proteome</keyword>
<evidence type="ECO:0000313" key="2">
    <source>
        <dbReference type="EMBL" id="SFD88627.1"/>
    </source>
</evidence>
<dbReference type="GO" id="GO:0003700">
    <property type="term" value="F:DNA-binding transcription factor activity"/>
    <property type="evidence" value="ECO:0007669"/>
    <property type="project" value="InterPro"/>
</dbReference>
<protein>
    <submittedName>
        <fullName evidence="2">DNA-binding transcriptional regulator, MarR family</fullName>
    </submittedName>
</protein>
<dbReference type="GO" id="GO:0003677">
    <property type="term" value="F:DNA binding"/>
    <property type="evidence" value="ECO:0007669"/>
    <property type="project" value="UniProtKB-KW"/>
</dbReference>
<dbReference type="SUPFAM" id="SSF46785">
    <property type="entry name" value="Winged helix' DNA-binding domain"/>
    <property type="match status" value="1"/>
</dbReference>
<gene>
    <name evidence="2" type="ORF">SAMN04488523_103236</name>
</gene>
<dbReference type="PANTHER" id="PTHR33164:SF43">
    <property type="entry name" value="HTH-TYPE TRANSCRIPTIONAL REPRESSOR YETL"/>
    <property type="match status" value="1"/>
</dbReference>
<dbReference type="GO" id="GO:0006950">
    <property type="term" value="P:response to stress"/>
    <property type="evidence" value="ECO:0007669"/>
    <property type="project" value="TreeGrafter"/>
</dbReference>
<dbReference type="InterPro" id="IPR000835">
    <property type="entry name" value="HTH_MarR-typ"/>
</dbReference>
<dbReference type="EMBL" id="FOMW01000003">
    <property type="protein sequence ID" value="SFD88627.1"/>
    <property type="molecule type" value="Genomic_DNA"/>
</dbReference>
<sequence>MSSESDATLPCGGADSAKHPPVETIEDVISFKIKRLNGLIDRRGFDWLEALFDLSLNEWRVLALIRSKGPVRAGDLSGFLLMDKSQLSRLLKELIGKRLISSNPDRQDARAVVLRVTTKGKALYGRILGEVVRRNERVLTPLTAGEAALFNGMLDRVIAFNLSRTSDESDPANHE</sequence>
<evidence type="ECO:0000313" key="3">
    <source>
        <dbReference type="Proteomes" id="UP000198977"/>
    </source>
</evidence>
<reference evidence="2 3" key="1">
    <citation type="submission" date="2016-10" db="EMBL/GenBank/DDBJ databases">
        <authorList>
            <person name="de Groot N.N."/>
        </authorList>
    </citation>
    <scope>NUCLEOTIDE SEQUENCE [LARGE SCALE GENOMIC DNA]</scope>
    <source>
        <strain evidence="2 3">DSM 11443</strain>
    </source>
</reference>
<dbReference type="InterPro" id="IPR039422">
    <property type="entry name" value="MarR/SlyA-like"/>
</dbReference>
<dbReference type="Proteomes" id="UP000198977">
    <property type="component" value="Unassembled WGS sequence"/>
</dbReference>
<dbReference type="RefSeq" id="WP_177209420.1">
    <property type="nucleotide sequence ID" value="NZ_FOMW01000003.1"/>
</dbReference>
<dbReference type="PANTHER" id="PTHR33164">
    <property type="entry name" value="TRANSCRIPTIONAL REGULATOR, MARR FAMILY"/>
    <property type="match status" value="1"/>
</dbReference>
<organism evidence="2 3">
    <name type="scientific">Sulfitobacter brevis</name>
    <dbReference type="NCBI Taxonomy" id="74348"/>
    <lineage>
        <taxon>Bacteria</taxon>
        <taxon>Pseudomonadati</taxon>
        <taxon>Pseudomonadota</taxon>
        <taxon>Alphaproteobacteria</taxon>
        <taxon>Rhodobacterales</taxon>
        <taxon>Roseobacteraceae</taxon>
        <taxon>Sulfitobacter</taxon>
    </lineage>
</organism>
<dbReference type="PROSITE" id="PS50995">
    <property type="entry name" value="HTH_MARR_2"/>
    <property type="match status" value="1"/>
</dbReference>
<dbReference type="SMART" id="SM00347">
    <property type="entry name" value="HTH_MARR"/>
    <property type="match status" value="1"/>
</dbReference>
<feature type="domain" description="HTH marR-type" evidence="1">
    <location>
        <begin position="26"/>
        <end position="159"/>
    </location>
</feature>
<accession>A0A1I1W0B9</accession>
<dbReference type="InterPro" id="IPR036388">
    <property type="entry name" value="WH-like_DNA-bd_sf"/>
</dbReference>